<dbReference type="Gene3D" id="2.40.30.10">
    <property type="entry name" value="Translation factors"/>
    <property type="match status" value="2"/>
</dbReference>
<dbReference type="InterPro" id="IPR004160">
    <property type="entry name" value="Transl_elong_EFTu/EF1A_C"/>
</dbReference>
<dbReference type="InterPro" id="IPR004161">
    <property type="entry name" value="EFTu-like_2"/>
</dbReference>
<feature type="binding site" evidence="10">
    <location>
        <begin position="82"/>
        <end position="86"/>
    </location>
    <ligand>
        <name>GTP</name>
        <dbReference type="ChEBI" id="CHEBI:37565"/>
    </ligand>
</feature>
<reference evidence="14" key="1">
    <citation type="submission" date="2016-11" db="EMBL/GenBank/DDBJ databases">
        <authorList>
            <person name="Varghese N."/>
            <person name="Submissions S."/>
        </authorList>
    </citation>
    <scope>NUCLEOTIDE SEQUENCE [LARGE SCALE GENOMIC DNA]</scope>
    <source>
        <strain evidence="14">DSM 18095</strain>
    </source>
</reference>
<dbReference type="PRINTS" id="PR00315">
    <property type="entry name" value="ELONGATNFCT"/>
</dbReference>
<keyword evidence="7 10" id="KW-0648">Protein biosynthesis</keyword>
<keyword evidence="6 10" id="KW-0460">Magnesium</keyword>
<evidence type="ECO:0000259" key="11">
    <source>
        <dbReference type="PROSITE" id="PS51722"/>
    </source>
</evidence>
<feature type="domain" description="Tr-type G" evidence="11">
    <location>
        <begin position="10"/>
        <end position="206"/>
    </location>
</feature>
<dbReference type="InterPro" id="IPR050055">
    <property type="entry name" value="EF-Tu_GTPase"/>
</dbReference>
<keyword evidence="8 10" id="KW-0342">GTP-binding</keyword>
<dbReference type="FunFam" id="3.40.50.300:FF:000003">
    <property type="entry name" value="Elongation factor Tu"/>
    <property type="match status" value="1"/>
</dbReference>
<keyword evidence="4 10" id="KW-0251">Elongation factor</keyword>
<evidence type="ECO:0000313" key="12">
    <source>
        <dbReference type="EMBL" id="SHE99320.1"/>
    </source>
</evidence>
<evidence type="ECO:0000256" key="2">
    <source>
        <dbReference type="ARBA" id="ARBA00022490"/>
    </source>
</evidence>
<keyword evidence="14" id="KW-1185">Reference proteome</keyword>
<dbReference type="EMBL" id="FQTY01000016">
    <property type="protein sequence ID" value="SHF01973.1"/>
    <property type="molecule type" value="Genomic_DNA"/>
</dbReference>
<dbReference type="AlphaFoldDB" id="A0A1M4Y0X5"/>
<feature type="binding site" evidence="10">
    <location>
        <position position="26"/>
    </location>
    <ligand>
        <name>Mg(2+)</name>
        <dbReference type="ChEBI" id="CHEBI:18420"/>
    </ligand>
</feature>
<feature type="binding site" evidence="10">
    <location>
        <begin position="137"/>
        <end position="140"/>
    </location>
    <ligand>
        <name>GTP</name>
        <dbReference type="ChEBI" id="CHEBI:37565"/>
    </ligand>
</feature>
<dbReference type="GeneID" id="90995917"/>
<protein>
    <recommendedName>
        <fullName evidence="9 10">Elongation factor Tu</fullName>
        <shortName evidence="10">EF-Tu</shortName>
        <ecNumber evidence="10">3.6.5.3</ecNumber>
    </recommendedName>
</protein>
<dbReference type="PROSITE" id="PS51722">
    <property type="entry name" value="G_TR_2"/>
    <property type="match status" value="1"/>
</dbReference>
<dbReference type="InterPro" id="IPR009000">
    <property type="entry name" value="Transl_B-barrel_sf"/>
</dbReference>
<dbReference type="EC" id="3.6.5.3" evidence="10"/>
<dbReference type="Proteomes" id="UP000184114">
    <property type="component" value="Unassembled WGS sequence"/>
</dbReference>
<sequence>MAKAKFERTKPHVNIGTIGHVDHGKTTLTAAITMVLNKRFGSGTVMSYDNIDKAPEERERGITISTSHVEYETANRHYAHVDCPGHADYVKNMITGAAQMDGAILVVSAADGPMPQTREHILLSRQVGVPKIVVFLNKQDMVDDEELIELVEMEVRELLSEYEFDGDNTPITVGSALRAIEEPDGPWGDKIVALMETVDEYIPQPERDTDKPFLMPVEDVFSITGRGTVATGRVERGVVKTGDNVEIVGLSEEARTVVVTGVEMFRKLLDEAQAGDNIGALLRGVQRNEIERGQVLAKPKSIKPHTKFESEVYVLSKEEGGRHTPFFNGYRPQFYFRTTDVTGDIKLEEGVEMVMPGDNARFSIELITPIAMEEGLRFAIREGGRTVGAGVVTKVLE</sequence>
<keyword evidence="5 10" id="KW-0378">Hydrolase</keyword>
<dbReference type="CDD" id="cd03707">
    <property type="entry name" value="EFTU_III"/>
    <property type="match status" value="1"/>
</dbReference>
<dbReference type="InterPro" id="IPR041709">
    <property type="entry name" value="EF-Tu_GTP-bd"/>
</dbReference>
<evidence type="ECO:0000256" key="10">
    <source>
        <dbReference type="HAMAP-Rule" id="MF_00118"/>
    </source>
</evidence>
<evidence type="ECO:0000256" key="3">
    <source>
        <dbReference type="ARBA" id="ARBA00022741"/>
    </source>
</evidence>
<dbReference type="InterPro" id="IPR033720">
    <property type="entry name" value="EFTU_2"/>
</dbReference>
<dbReference type="FunFam" id="2.40.30.10:FF:000001">
    <property type="entry name" value="Elongation factor Tu"/>
    <property type="match status" value="1"/>
</dbReference>
<dbReference type="PANTHER" id="PTHR43721">
    <property type="entry name" value="ELONGATION FACTOR TU-RELATED"/>
    <property type="match status" value="1"/>
</dbReference>
<dbReference type="Pfam" id="PF03143">
    <property type="entry name" value="GTP_EFTU_D3"/>
    <property type="match status" value="1"/>
</dbReference>
<comment type="subcellular location">
    <subcellularLocation>
        <location evidence="10">Cytoplasm</location>
    </subcellularLocation>
</comment>
<proteinExistence type="inferred from homology"/>
<comment type="subunit">
    <text evidence="10">Monomer.</text>
</comment>
<keyword evidence="3 10" id="KW-0547">Nucleotide-binding</keyword>
<dbReference type="GO" id="GO:0003746">
    <property type="term" value="F:translation elongation factor activity"/>
    <property type="evidence" value="ECO:0007669"/>
    <property type="project" value="UniProtKB-UniRule"/>
</dbReference>
<evidence type="ECO:0000256" key="4">
    <source>
        <dbReference type="ARBA" id="ARBA00022768"/>
    </source>
</evidence>
<keyword evidence="10" id="KW-0479">Metal-binding</keyword>
<organism evidence="12 14">
    <name type="scientific">Tissierella praeacuta DSM 18095</name>
    <dbReference type="NCBI Taxonomy" id="1123404"/>
    <lineage>
        <taxon>Bacteria</taxon>
        <taxon>Bacillati</taxon>
        <taxon>Bacillota</taxon>
        <taxon>Tissierellia</taxon>
        <taxon>Tissierellales</taxon>
        <taxon>Tissierellaceae</taxon>
        <taxon>Tissierella</taxon>
    </lineage>
</organism>
<gene>
    <name evidence="10" type="primary">tuf</name>
    <name evidence="12" type="ORF">SAMN02745784_02471</name>
    <name evidence="13" type="ORF">SAMN02745784_02539</name>
</gene>
<dbReference type="Gene3D" id="3.40.50.300">
    <property type="entry name" value="P-loop containing nucleotide triphosphate hydrolases"/>
    <property type="match status" value="1"/>
</dbReference>
<dbReference type="GO" id="GO:0003924">
    <property type="term" value="F:GTPase activity"/>
    <property type="evidence" value="ECO:0007669"/>
    <property type="project" value="UniProtKB-UniRule"/>
</dbReference>
<comment type="function">
    <text evidence="10">GTP hydrolase that promotes the GTP-dependent binding of aminoacyl-tRNA to the A-site of ribosomes during protein biosynthesis.</text>
</comment>
<dbReference type="STRING" id="1123404.SAMN02745784_02471"/>
<accession>A0A1M4Y0X5</accession>
<dbReference type="NCBIfam" id="NF009372">
    <property type="entry name" value="PRK12735.1"/>
    <property type="match status" value="1"/>
</dbReference>
<dbReference type="InterPro" id="IPR027417">
    <property type="entry name" value="P-loop_NTPase"/>
</dbReference>
<dbReference type="InterPro" id="IPR004541">
    <property type="entry name" value="Transl_elong_EFTu/EF1A_bac/org"/>
</dbReference>
<keyword evidence="2 10" id="KW-0963">Cytoplasm</keyword>
<dbReference type="CDD" id="cd03697">
    <property type="entry name" value="EFTU_II"/>
    <property type="match status" value="1"/>
</dbReference>
<dbReference type="PROSITE" id="PS00301">
    <property type="entry name" value="G_TR_1"/>
    <property type="match status" value="1"/>
</dbReference>
<dbReference type="GO" id="GO:0005829">
    <property type="term" value="C:cytosol"/>
    <property type="evidence" value="ECO:0007669"/>
    <property type="project" value="TreeGrafter"/>
</dbReference>
<dbReference type="NCBIfam" id="TIGR00485">
    <property type="entry name" value="EF-Tu"/>
    <property type="match status" value="1"/>
</dbReference>
<evidence type="ECO:0000256" key="1">
    <source>
        <dbReference type="ARBA" id="ARBA00007249"/>
    </source>
</evidence>
<dbReference type="CDD" id="cd01884">
    <property type="entry name" value="EF_Tu"/>
    <property type="match status" value="1"/>
</dbReference>
<dbReference type="HAMAP" id="MF_00118_B">
    <property type="entry name" value="EF_Tu_B"/>
    <property type="match status" value="1"/>
</dbReference>
<evidence type="ECO:0000313" key="13">
    <source>
        <dbReference type="EMBL" id="SHF01973.1"/>
    </source>
</evidence>
<dbReference type="EMBL" id="FQTY01000014">
    <property type="protein sequence ID" value="SHE99320.1"/>
    <property type="molecule type" value="Genomic_DNA"/>
</dbReference>
<dbReference type="InterPro" id="IPR009001">
    <property type="entry name" value="Transl_elong_EF1A/Init_IF2_C"/>
</dbReference>
<evidence type="ECO:0000313" key="14">
    <source>
        <dbReference type="Proteomes" id="UP000184114"/>
    </source>
</evidence>
<dbReference type="RefSeq" id="WP_072976718.1">
    <property type="nucleotide sequence ID" value="NZ_FQTY01000014.1"/>
</dbReference>
<dbReference type="GO" id="GO:0005525">
    <property type="term" value="F:GTP binding"/>
    <property type="evidence" value="ECO:0007669"/>
    <property type="project" value="UniProtKB-UniRule"/>
</dbReference>
<evidence type="ECO:0000256" key="7">
    <source>
        <dbReference type="ARBA" id="ARBA00022917"/>
    </source>
</evidence>
<dbReference type="InterPro" id="IPR000795">
    <property type="entry name" value="T_Tr_GTP-bd_dom"/>
</dbReference>
<evidence type="ECO:0000256" key="6">
    <source>
        <dbReference type="ARBA" id="ARBA00022842"/>
    </source>
</evidence>
<dbReference type="GO" id="GO:0000287">
    <property type="term" value="F:magnesium ion binding"/>
    <property type="evidence" value="ECO:0007669"/>
    <property type="project" value="UniProtKB-UniRule"/>
</dbReference>
<dbReference type="NCBIfam" id="NF000766">
    <property type="entry name" value="PRK00049.1"/>
    <property type="match status" value="1"/>
</dbReference>
<evidence type="ECO:0000256" key="8">
    <source>
        <dbReference type="ARBA" id="ARBA00023134"/>
    </source>
</evidence>
<dbReference type="PANTHER" id="PTHR43721:SF22">
    <property type="entry name" value="ELONGATION FACTOR TU, MITOCHONDRIAL"/>
    <property type="match status" value="1"/>
</dbReference>
<dbReference type="Pfam" id="PF03144">
    <property type="entry name" value="GTP_EFTU_D2"/>
    <property type="match status" value="1"/>
</dbReference>
<dbReference type="Pfam" id="PF00009">
    <property type="entry name" value="GTP_EFTU"/>
    <property type="match status" value="1"/>
</dbReference>
<dbReference type="SUPFAM" id="SSF50447">
    <property type="entry name" value="Translation proteins"/>
    <property type="match status" value="1"/>
</dbReference>
<evidence type="ECO:0000256" key="9">
    <source>
        <dbReference type="ARBA" id="ARBA00029554"/>
    </source>
</evidence>
<dbReference type="SUPFAM" id="SSF50465">
    <property type="entry name" value="EF-Tu/eEF-1alpha/eIF2-gamma C-terminal domain"/>
    <property type="match status" value="1"/>
</dbReference>
<evidence type="ECO:0000256" key="5">
    <source>
        <dbReference type="ARBA" id="ARBA00022801"/>
    </source>
</evidence>
<comment type="catalytic activity">
    <reaction evidence="10">
        <text>GTP + H2O = GDP + phosphate + H(+)</text>
        <dbReference type="Rhea" id="RHEA:19669"/>
        <dbReference type="ChEBI" id="CHEBI:15377"/>
        <dbReference type="ChEBI" id="CHEBI:15378"/>
        <dbReference type="ChEBI" id="CHEBI:37565"/>
        <dbReference type="ChEBI" id="CHEBI:43474"/>
        <dbReference type="ChEBI" id="CHEBI:58189"/>
        <dbReference type="EC" id="3.6.5.3"/>
    </reaction>
</comment>
<name>A0A1M4Y0X5_9FIRM</name>
<dbReference type="InterPro" id="IPR031157">
    <property type="entry name" value="G_TR_CS"/>
</dbReference>
<comment type="similarity">
    <text evidence="1 10">Belongs to the TRAFAC class translation factor GTPase superfamily. Classic translation factor GTPase family. EF-Tu/EF-1A subfamily.</text>
</comment>
<dbReference type="InterPro" id="IPR005225">
    <property type="entry name" value="Small_GTP-bd"/>
</dbReference>
<reference evidence="12" key="2">
    <citation type="submission" date="2016-11" db="EMBL/GenBank/DDBJ databases">
        <authorList>
            <person name="Jaros S."/>
            <person name="Januszkiewicz K."/>
            <person name="Wedrychowicz H."/>
        </authorList>
    </citation>
    <scope>NUCLEOTIDE SEQUENCE [LARGE SCALE GENOMIC DNA]</scope>
    <source>
        <strain evidence="12">DSM 18095</strain>
    </source>
</reference>
<dbReference type="SUPFAM" id="SSF52540">
    <property type="entry name" value="P-loop containing nucleoside triphosphate hydrolases"/>
    <property type="match status" value="1"/>
</dbReference>
<dbReference type="NCBIfam" id="TIGR00231">
    <property type="entry name" value="small_GTP"/>
    <property type="match status" value="1"/>
</dbReference>
<feature type="binding site" evidence="10">
    <location>
        <begin position="19"/>
        <end position="26"/>
    </location>
    <ligand>
        <name>GTP</name>
        <dbReference type="ChEBI" id="CHEBI:37565"/>
    </ligand>
</feature>
<dbReference type="NCBIfam" id="NF009373">
    <property type="entry name" value="PRK12736.1"/>
    <property type="match status" value="1"/>
</dbReference>